<accession>A0A0A9EDP6</accession>
<reference evidence="1" key="2">
    <citation type="journal article" date="2015" name="Data Brief">
        <title>Shoot transcriptome of the giant reed, Arundo donax.</title>
        <authorList>
            <person name="Barrero R.A."/>
            <person name="Guerrero F.D."/>
            <person name="Moolhuijzen P."/>
            <person name="Goolsby J.A."/>
            <person name="Tidwell J."/>
            <person name="Bellgard S.E."/>
            <person name="Bellgard M.I."/>
        </authorList>
    </citation>
    <scope>NUCLEOTIDE SEQUENCE</scope>
    <source>
        <tissue evidence="1">Shoot tissue taken approximately 20 cm above the soil surface</tissue>
    </source>
</reference>
<organism evidence="1">
    <name type="scientific">Arundo donax</name>
    <name type="common">Giant reed</name>
    <name type="synonym">Donax arundinaceus</name>
    <dbReference type="NCBI Taxonomy" id="35708"/>
    <lineage>
        <taxon>Eukaryota</taxon>
        <taxon>Viridiplantae</taxon>
        <taxon>Streptophyta</taxon>
        <taxon>Embryophyta</taxon>
        <taxon>Tracheophyta</taxon>
        <taxon>Spermatophyta</taxon>
        <taxon>Magnoliopsida</taxon>
        <taxon>Liliopsida</taxon>
        <taxon>Poales</taxon>
        <taxon>Poaceae</taxon>
        <taxon>PACMAD clade</taxon>
        <taxon>Arundinoideae</taxon>
        <taxon>Arundineae</taxon>
        <taxon>Arundo</taxon>
    </lineage>
</organism>
<proteinExistence type="predicted"/>
<dbReference type="EMBL" id="GBRH01200792">
    <property type="protein sequence ID" value="JAD97103.1"/>
    <property type="molecule type" value="Transcribed_RNA"/>
</dbReference>
<sequence length="55" mass="6300">MISRVPFTTSGGCLICRRKLLTLRSSRSMWNSQARYVKLFQLDAISKPDNKVIVL</sequence>
<dbReference type="AlphaFoldDB" id="A0A0A9EDP6"/>
<name>A0A0A9EDP6_ARUDO</name>
<protein>
    <submittedName>
        <fullName evidence="1">Uncharacterized protein</fullName>
    </submittedName>
</protein>
<reference evidence="1" key="1">
    <citation type="submission" date="2014-09" db="EMBL/GenBank/DDBJ databases">
        <authorList>
            <person name="Magalhaes I.L.F."/>
            <person name="Oliveira U."/>
            <person name="Santos F.R."/>
            <person name="Vidigal T.H.D.A."/>
            <person name="Brescovit A.D."/>
            <person name="Santos A.J."/>
        </authorList>
    </citation>
    <scope>NUCLEOTIDE SEQUENCE</scope>
    <source>
        <tissue evidence="1">Shoot tissue taken approximately 20 cm above the soil surface</tissue>
    </source>
</reference>
<evidence type="ECO:0000313" key="1">
    <source>
        <dbReference type="EMBL" id="JAD97103.1"/>
    </source>
</evidence>